<reference evidence="2 3" key="1">
    <citation type="submission" date="2016-04" db="EMBL/GenBank/DDBJ databases">
        <authorList>
            <consortium name="Pathogen Informatics"/>
        </authorList>
    </citation>
    <scope>NUCLEOTIDE SEQUENCE [LARGE SCALE GENOMIC DNA]</scope>
    <source>
        <strain evidence="2 3">H050680373</strain>
    </source>
</reference>
<dbReference type="InterPro" id="IPR038695">
    <property type="entry name" value="Saro_0823-like_sf"/>
</dbReference>
<evidence type="ECO:0000313" key="2">
    <source>
        <dbReference type="EMBL" id="SAI74427.1"/>
    </source>
</evidence>
<feature type="signal peptide" evidence="1">
    <location>
        <begin position="1"/>
        <end position="31"/>
    </location>
</feature>
<dbReference type="Pfam" id="PF02643">
    <property type="entry name" value="DUF192"/>
    <property type="match status" value="1"/>
</dbReference>
<dbReference type="EMBL" id="FKIF01000010">
    <property type="protein sequence ID" value="SAI74427.1"/>
    <property type="molecule type" value="Genomic_DNA"/>
</dbReference>
<dbReference type="STRING" id="288768.SAMEA3906486_05155"/>
<gene>
    <name evidence="2" type="ORF">SAMEA3906486_05155</name>
</gene>
<dbReference type="RefSeq" id="WP_066133675.1">
    <property type="nucleotide sequence ID" value="NZ_FKIF01000010.1"/>
</dbReference>
<accession>A0A157SVF5</accession>
<dbReference type="OrthoDB" id="5526466at2"/>
<dbReference type="AlphaFoldDB" id="A0A157SVF5"/>
<sequence>MSNLRARLSPRLIALRLAALLTLALPLAASAQGPAPAGPQEKLAVTPLSIGIHAIQAEVADTEEERRIGLMFRETLPGNEGMLFVFNAPDVQCFWMRNTLVPLSAAFISDDGTIVNIEDMAPKTDTPHCSRKPVRYVLEMAQGWFAERGLKANVKVDGLP</sequence>
<dbReference type="Proteomes" id="UP000076848">
    <property type="component" value="Unassembled WGS sequence"/>
</dbReference>
<protein>
    <submittedName>
        <fullName evidence="2">Exported protein</fullName>
    </submittedName>
</protein>
<dbReference type="Gene3D" id="2.60.120.1140">
    <property type="entry name" value="Protein of unknown function DUF192"/>
    <property type="match status" value="1"/>
</dbReference>
<evidence type="ECO:0000256" key="1">
    <source>
        <dbReference type="SAM" id="SignalP"/>
    </source>
</evidence>
<dbReference type="InterPro" id="IPR003795">
    <property type="entry name" value="DUF192"/>
</dbReference>
<keyword evidence="3" id="KW-1185">Reference proteome</keyword>
<feature type="chain" id="PRO_5007616584" evidence="1">
    <location>
        <begin position="32"/>
        <end position="160"/>
    </location>
</feature>
<evidence type="ECO:0000313" key="3">
    <source>
        <dbReference type="Proteomes" id="UP000076848"/>
    </source>
</evidence>
<keyword evidence="1" id="KW-0732">Signal</keyword>
<name>A0A157SVF5_9BORD</name>
<dbReference type="PANTHER" id="PTHR37953:SF1">
    <property type="entry name" value="UPF0127 PROTEIN MJ1496"/>
    <property type="match status" value="1"/>
</dbReference>
<organism evidence="2 3">
    <name type="scientific">Bordetella ansorpii</name>
    <dbReference type="NCBI Taxonomy" id="288768"/>
    <lineage>
        <taxon>Bacteria</taxon>
        <taxon>Pseudomonadati</taxon>
        <taxon>Pseudomonadota</taxon>
        <taxon>Betaproteobacteria</taxon>
        <taxon>Burkholderiales</taxon>
        <taxon>Alcaligenaceae</taxon>
        <taxon>Bordetella</taxon>
    </lineage>
</organism>
<dbReference type="PANTHER" id="PTHR37953">
    <property type="entry name" value="UPF0127 PROTEIN MJ1496"/>
    <property type="match status" value="1"/>
</dbReference>
<proteinExistence type="predicted"/>